<evidence type="ECO:0000313" key="2">
    <source>
        <dbReference type="Proteomes" id="UP000587527"/>
    </source>
</evidence>
<proteinExistence type="predicted"/>
<sequence length="86" mass="9411">MPRAAIRPRSLRVQPVPVCRMPLTEGELPASMLGGSGVAEFEGVCFYSWTCRGADVASTAAFGIGFRHWWRYTDTVSLPSDCPEFG</sequence>
<name>A0A841BML1_9ACTN</name>
<dbReference type="AlphaFoldDB" id="A0A841BML1"/>
<dbReference type="EMBL" id="JACHMN010000002">
    <property type="protein sequence ID" value="MBB5868060.1"/>
    <property type="molecule type" value="Genomic_DNA"/>
</dbReference>
<reference evidence="1 2" key="1">
    <citation type="submission" date="2020-08" db="EMBL/GenBank/DDBJ databases">
        <title>Sequencing the genomes of 1000 actinobacteria strains.</title>
        <authorList>
            <person name="Klenk H.-P."/>
        </authorList>
    </citation>
    <scope>NUCLEOTIDE SEQUENCE [LARGE SCALE GENOMIC DNA]</scope>
    <source>
        <strain evidence="1 2">DSM 45362</strain>
    </source>
</reference>
<gene>
    <name evidence="1" type="ORF">F4553_001439</name>
</gene>
<accession>A0A841BML1</accession>
<dbReference type="Proteomes" id="UP000587527">
    <property type="component" value="Unassembled WGS sequence"/>
</dbReference>
<comment type="caution">
    <text evidence="1">The sequence shown here is derived from an EMBL/GenBank/DDBJ whole genome shotgun (WGS) entry which is preliminary data.</text>
</comment>
<keyword evidence="2" id="KW-1185">Reference proteome</keyword>
<organism evidence="1 2">
    <name type="scientific">Allocatelliglobosispora scoriae</name>
    <dbReference type="NCBI Taxonomy" id="643052"/>
    <lineage>
        <taxon>Bacteria</taxon>
        <taxon>Bacillati</taxon>
        <taxon>Actinomycetota</taxon>
        <taxon>Actinomycetes</taxon>
        <taxon>Micromonosporales</taxon>
        <taxon>Micromonosporaceae</taxon>
        <taxon>Allocatelliglobosispora</taxon>
    </lineage>
</organism>
<evidence type="ECO:0000313" key="1">
    <source>
        <dbReference type="EMBL" id="MBB5868060.1"/>
    </source>
</evidence>
<protein>
    <submittedName>
        <fullName evidence="1">Uncharacterized protein</fullName>
    </submittedName>
</protein>